<dbReference type="KEGG" id="prz:GZH47_22215"/>
<sequence>MSPKKIGAVVLIIAICTVLLKLIGGSSHSDNISETMESNIRNSFYKFGMMTRQQRIQDAFNYYKQLGFYKDTQLTVEDVTEKINKENQFSQFFDPFSPSEENYYFAFGDLFVWGLDNSKTWFKDLEMDVVEGNNAYVKTLKEWSDISQGEFILTDVHEEWKSTEGPVNVYFTLNNKQYKYKLSKQSDFINMEILKDINKLIDDTGFQYYSIAMDQSVFVVLLTENEKERIESDRAVPFDLPNRNSAGTFGSVLLLDVQIYHGTRFHYILRRY</sequence>
<reference evidence="1 2" key="1">
    <citation type="submission" date="2020-02" db="EMBL/GenBank/DDBJ databases">
        <title>Paenibacillus sp. nov., isolated from rhizosphere soil of tomato.</title>
        <authorList>
            <person name="Weon H.-Y."/>
            <person name="Lee S.A."/>
        </authorList>
    </citation>
    <scope>NUCLEOTIDE SEQUENCE [LARGE SCALE GENOMIC DNA]</scope>
    <source>
        <strain evidence="1 2">14171R-81</strain>
    </source>
</reference>
<organism evidence="1 2">
    <name type="scientific">Paenibacillus rhizovicinus</name>
    <dbReference type="NCBI Taxonomy" id="2704463"/>
    <lineage>
        <taxon>Bacteria</taxon>
        <taxon>Bacillati</taxon>
        <taxon>Bacillota</taxon>
        <taxon>Bacilli</taxon>
        <taxon>Bacillales</taxon>
        <taxon>Paenibacillaceae</taxon>
        <taxon>Paenibacillus</taxon>
    </lineage>
</organism>
<gene>
    <name evidence="1" type="ORF">GZH47_22215</name>
</gene>
<dbReference type="AlphaFoldDB" id="A0A6C0P695"/>
<dbReference type="EMBL" id="CP048286">
    <property type="protein sequence ID" value="QHW33233.1"/>
    <property type="molecule type" value="Genomic_DNA"/>
</dbReference>
<evidence type="ECO:0000313" key="1">
    <source>
        <dbReference type="EMBL" id="QHW33233.1"/>
    </source>
</evidence>
<protein>
    <submittedName>
        <fullName evidence="1">Uncharacterized protein</fullName>
    </submittedName>
</protein>
<proteinExistence type="predicted"/>
<name>A0A6C0P695_9BACL</name>
<dbReference type="RefSeq" id="WP_162643212.1">
    <property type="nucleotide sequence ID" value="NZ_CP048286.1"/>
</dbReference>
<accession>A0A6C0P695</accession>
<dbReference type="Proteomes" id="UP000479114">
    <property type="component" value="Chromosome"/>
</dbReference>
<keyword evidence="2" id="KW-1185">Reference proteome</keyword>
<evidence type="ECO:0000313" key="2">
    <source>
        <dbReference type="Proteomes" id="UP000479114"/>
    </source>
</evidence>